<accession>Q8FTB4</accession>
<evidence type="ECO:0000313" key="8">
    <source>
        <dbReference type="Proteomes" id="UP000001409"/>
    </source>
</evidence>
<feature type="domain" description="NfeD-like C-terminal" evidence="6">
    <location>
        <begin position="86"/>
        <end position="142"/>
    </location>
</feature>
<dbReference type="STRING" id="196164.gene:10742076"/>
<accession>C8NNW5</accession>
<organism evidence="7 8">
    <name type="scientific">Corynebacterium efficiens (strain DSM 44549 / YS-314 / AJ 12310 / JCM 11189 / NBRC 100395)</name>
    <dbReference type="NCBI Taxonomy" id="196164"/>
    <lineage>
        <taxon>Bacteria</taxon>
        <taxon>Bacillati</taxon>
        <taxon>Actinomycetota</taxon>
        <taxon>Actinomycetes</taxon>
        <taxon>Mycobacteriales</taxon>
        <taxon>Corynebacteriaceae</taxon>
        <taxon>Corynebacterium</taxon>
    </lineage>
</organism>
<keyword evidence="8" id="KW-1185">Reference proteome</keyword>
<dbReference type="KEGG" id="cef:CE1655"/>
<dbReference type="PANTHER" id="PTHR33507:SF3">
    <property type="entry name" value="INNER MEMBRANE PROTEIN YBBJ"/>
    <property type="match status" value="1"/>
</dbReference>
<comment type="subcellular location">
    <subcellularLocation>
        <location evidence="1">Membrane</location>
        <topology evidence="1">Multi-pass membrane protein</topology>
    </subcellularLocation>
</comment>
<dbReference type="HOGENOM" id="CLU_116732_2_0_11"/>
<evidence type="ECO:0000256" key="1">
    <source>
        <dbReference type="ARBA" id="ARBA00004141"/>
    </source>
</evidence>
<evidence type="ECO:0000256" key="4">
    <source>
        <dbReference type="ARBA" id="ARBA00023136"/>
    </source>
</evidence>
<evidence type="ECO:0000256" key="3">
    <source>
        <dbReference type="ARBA" id="ARBA00022989"/>
    </source>
</evidence>
<evidence type="ECO:0000256" key="2">
    <source>
        <dbReference type="ARBA" id="ARBA00022692"/>
    </source>
</evidence>
<dbReference type="Pfam" id="PF01957">
    <property type="entry name" value="NfeD"/>
    <property type="match status" value="1"/>
</dbReference>
<dbReference type="AlphaFoldDB" id="Q8FTB4"/>
<keyword evidence="3 5" id="KW-1133">Transmembrane helix</keyword>
<dbReference type="GO" id="GO:0005886">
    <property type="term" value="C:plasma membrane"/>
    <property type="evidence" value="ECO:0007669"/>
    <property type="project" value="TreeGrafter"/>
</dbReference>
<dbReference type="eggNOG" id="COG1585">
    <property type="taxonomic scope" value="Bacteria"/>
</dbReference>
<dbReference type="Gene3D" id="2.40.50.140">
    <property type="entry name" value="Nucleic acid-binding proteins"/>
    <property type="match status" value="1"/>
</dbReference>
<protein>
    <recommendedName>
        <fullName evidence="6">NfeD-like C-terminal domain-containing protein</fullName>
    </recommendedName>
</protein>
<dbReference type="InterPro" id="IPR002810">
    <property type="entry name" value="NfeD-like_C"/>
</dbReference>
<reference evidence="7 8" key="1">
    <citation type="journal article" date="2003" name="Genome Res.">
        <title>Comparative complete genome sequence analysis of the amino acid replacements responsible for the thermostability of Corynebacterium efficiens.</title>
        <authorList>
            <person name="Nishio Y."/>
            <person name="Nakamura Y."/>
            <person name="Kawarabayasi Y."/>
            <person name="Usuda Y."/>
            <person name="Kimura E."/>
            <person name="Sugimoto S."/>
            <person name="Matsui K."/>
            <person name="Yamagishi A."/>
            <person name="Kikuchi H."/>
            <person name="Ikeo K."/>
            <person name="Gojobori T."/>
        </authorList>
    </citation>
    <scope>NUCLEOTIDE SEQUENCE [LARGE SCALE GENOMIC DNA]</scope>
    <source>
        <strain evidence="8">DSM 44549 / YS-314 / AJ 12310 / JCM 11189 / NBRC 100395</strain>
    </source>
</reference>
<proteinExistence type="predicted"/>
<feature type="transmembrane region" description="Helical" evidence="5">
    <location>
        <begin position="52"/>
        <end position="70"/>
    </location>
</feature>
<dbReference type="InterPro" id="IPR012340">
    <property type="entry name" value="NA-bd_OB-fold"/>
</dbReference>
<evidence type="ECO:0000256" key="5">
    <source>
        <dbReference type="SAM" id="Phobius"/>
    </source>
</evidence>
<dbReference type="Proteomes" id="UP000001409">
    <property type="component" value="Chromosome"/>
</dbReference>
<evidence type="ECO:0000313" key="7">
    <source>
        <dbReference type="EMBL" id="BAC18465.1"/>
    </source>
</evidence>
<sequence>MGGVGAIIWFIGSLVLAGLELAVGEFTLLMLAGAALATAGVSLVGVPVWAEFATFAVSAFALLFFLKPALQRRLNKPAALDTSVRSLVGKQAVVLEDVTGAGGQIRLDGSIWSARSMDPAHTFTEGQHVSVVRIDGATAVVWAEP</sequence>
<name>Q8FTB4_COREF</name>
<keyword evidence="4 5" id="KW-0472">Membrane</keyword>
<dbReference type="InterPro" id="IPR052165">
    <property type="entry name" value="Membrane_assoc_protease"/>
</dbReference>
<evidence type="ECO:0000259" key="6">
    <source>
        <dbReference type="Pfam" id="PF01957"/>
    </source>
</evidence>
<keyword evidence="2 5" id="KW-0812">Transmembrane</keyword>
<dbReference type="SUPFAM" id="SSF141322">
    <property type="entry name" value="NfeD domain-like"/>
    <property type="match status" value="1"/>
</dbReference>
<dbReference type="PANTHER" id="PTHR33507">
    <property type="entry name" value="INNER MEMBRANE PROTEIN YBBJ"/>
    <property type="match status" value="1"/>
</dbReference>
<dbReference type="EMBL" id="BA000035">
    <property type="protein sequence ID" value="BAC18465.1"/>
    <property type="molecule type" value="Genomic_DNA"/>
</dbReference>
<dbReference type="OrthoDB" id="9792945at2"/>
<feature type="transmembrane region" description="Helical" evidence="5">
    <location>
        <begin position="6"/>
        <end position="23"/>
    </location>
</feature>